<evidence type="ECO:0000313" key="2">
    <source>
        <dbReference type="EMBL" id="SHE58892.1"/>
    </source>
</evidence>
<dbReference type="AlphaFoldDB" id="A0A1M4UQ52"/>
<proteinExistence type="predicted"/>
<evidence type="ECO:0000256" key="1">
    <source>
        <dbReference type="SAM" id="Phobius"/>
    </source>
</evidence>
<keyword evidence="3" id="KW-1185">Reference proteome</keyword>
<dbReference type="Proteomes" id="UP000184462">
    <property type="component" value="Unassembled WGS sequence"/>
</dbReference>
<protein>
    <submittedName>
        <fullName evidence="2">Uncharacterized protein</fullName>
    </submittedName>
</protein>
<dbReference type="EMBL" id="FQTW01000003">
    <property type="protein sequence ID" value="SHE58892.1"/>
    <property type="molecule type" value="Genomic_DNA"/>
</dbReference>
<keyword evidence="1" id="KW-1133">Transmembrane helix</keyword>
<dbReference type="RefSeq" id="WP_073192507.1">
    <property type="nucleotide sequence ID" value="NZ_FQTW01000003.1"/>
</dbReference>
<organism evidence="2 3">
    <name type="scientific">Psychroflexus salarius</name>
    <dbReference type="NCBI Taxonomy" id="1155689"/>
    <lineage>
        <taxon>Bacteria</taxon>
        <taxon>Pseudomonadati</taxon>
        <taxon>Bacteroidota</taxon>
        <taxon>Flavobacteriia</taxon>
        <taxon>Flavobacteriales</taxon>
        <taxon>Flavobacteriaceae</taxon>
        <taxon>Psychroflexus</taxon>
    </lineage>
</organism>
<keyword evidence="1" id="KW-0812">Transmembrane</keyword>
<sequence length="111" mass="12612">MLVKYTVINNGYVTPVAFNSLYQSFISNLEQFLKNSIDFKLENRKHIKLAKKRAYKYHGILLIGILLGLFSGIILSKITVIKIFGMIGTIIGAIVTQKIMNYYLIKGKNIL</sequence>
<keyword evidence="1" id="KW-0472">Membrane</keyword>
<name>A0A1M4UQ52_9FLAO</name>
<gene>
    <name evidence="2" type="ORF">SAMN05444278_10353</name>
</gene>
<dbReference type="STRING" id="1155689.SAMN05444278_10353"/>
<evidence type="ECO:0000313" key="3">
    <source>
        <dbReference type="Proteomes" id="UP000184462"/>
    </source>
</evidence>
<feature type="transmembrane region" description="Helical" evidence="1">
    <location>
        <begin position="54"/>
        <end position="75"/>
    </location>
</feature>
<reference evidence="2 3" key="1">
    <citation type="submission" date="2016-11" db="EMBL/GenBank/DDBJ databases">
        <authorList>
            <person name="Jaros S."/>
            <person name="Januszkiewicz K."/>
            <person name="Wedrychowicz H."/>
        </authorList>
    </citation>
    <scope>NUCLEOTIDE SEQUENCE [LARGE SCALE GENOMIC DNA]</scope>
    <source>
        <strain evidence="2 3">DSM 25661</strain>
    </source>
</reference>
<accession>A0A1M4UQ52</accession>
<feature type="transmembrane region" description="Helical" evidence="1">
    <location>
        <begin position="81"/>
        <end position="105"/>
    </location>
</feature>